<dbReference type="SUPFAM" id="SSF46689">
    <property type="entry name" value="Homeodomain-like"/>
    <property type="match status" value="1"/>
</dbReference>
<dbReference type="InterPro" id="IPR036271">
    <property type="entry name" value="Tet_transcr_reg_TetR-rel_C_sf"/>
</dbReference>
<dbReference type="EMBL" id="BMXA01000001">
    <property type="protein sequence ID" value="GGZ98806.1"/>
    <property type="molecule type" value="Genomic_DNA"/>
</dbReference>
<name>A0A918RIX9_9GAMM</name>
<dbReference type="Proteomes" id="UP000614811">
    <property type="component" value="Unassembled WGS sequence"/>
</dbReference>
<protein>
    <recommendedName>
        <fullName evidence="5">HTH tetR-type domain-containing protein</fullName>
    </recommendedName>
</protein>
<evidence type="ECO:0000259" key="5">
    <source>
        <dbReference type="PROSITE" id="PS50977"/>
    </source>
</evidence>
<evidence type="ECO:0000256" key="3">
    <source>
        <dbReference type="ARBA" id="ARBA00023163"/>
    </source>
</evidence>
<proteinExistence type="predicted"/>
<reference evidence="6" key="2">
    <citation type="submission" date="2020-09" db="EMBL/GenBank/DDBJ databases">
        <authorList>
            <person name="Sun Q."/>
            <person name="Kim S."/>
        </authorList>
    </citation>
    <scope>NUCLEOTIDE SEQUENCE</scope>
    <source>
        <strain evidence="6">KCTC 12711</strain>
    </source>
</reference>
<dbReference type="InterPro" id="IPR001647">
    <property type="entry name" value="HTH_TetR"/>
</dbReference>
<dbReference type="PANTHER" id="PTHR47506:SF1">
    <property type="entry name" value="HTH-TYPE TRANSCRIPTIONAL REGULATOR YJDC"/>
    <property type="match status" value="1"/>
</dbReference>
<evidence type="ECO:0000256" key="2">
    <source>
        <dbReference type="ARBA" id="ARBA00023125"/>
    </source>
</evidence>
<sequence length="198" mass="22826">MYILLPMARTREFEPETVLDAALDLFWRKGYKACSMADVVRHSGVARYGLYQAFKDKDQLYCAALKRYQQKIHDHFVKPFSGRRASYQSLVEHFDRVLDQLENGEHQGCFAHQAAIERGGKHPDVDKVIQCIFDNSRKSFQTVIENAIEDGEIRPLPVEELVIYVMGIQRALIAMTKQNCALDERQNYVRCALALMKP</sequence>
<keyword evidence="7" id="KW-1185">Reference proteome</keyword>
<evidence type="ECO:0000256" key="1">
    <source>
        <dbReference type="ARBA" id="ARBA00023015"/>
    </source>
</evidence>
<feature type="domain" description="HTH tetR-type" evidence="5">
    <location>
        <begin position="12"/>
        <end position="72"/>
    </location>
</feature>
<keyword evidence="3" id="KW-0804">Transcription</keyword>
<organism evidence="6 7">
    <name type="scientific">Arenicella chitinivorans</name>
    <dbReference type="NCBI Taxonomy" id="1329800"/>
    <lineage>
        <taxon>Bacteria</taxon>
        <taxon>Pseudomonadati</taxon>
        <taxon>Pseudomonadota</taxon>
        <taxon>Gammaproteobacteria</taxon>
        <taxon>Arenicellales</taxon>
        <taxon>Arenicellaceae</taxon>
        <taxon>Arenicella</taxon>
    </lineage>
</organism>
<dbReference type="PROSITE" id="PS50977">
    <property type="entry name" value="HTH_TETR_2"/>
    <property type="match status" value="1"/>
</dbReference>
<keyword evidence="1" id="KW-0805">Transcription regulation</keyword>
<dbReference type="RefSeq" id="WP_189398349.1">
    <property type="nucleotide sequence ID" value="NZ_BMXA01000001.1"/>
</dbReference>
<evidence type="ECO:0000313" key="7">
    <source>
        <dbReference type="Proteomes" id="UP000614811"/>
    </source>
</evidence>
<keyword evidence="2 4" id="KW-0238">DNA-binding</keyword>
<dbReference type="Pfam" id="PF00440">
    <property type="entry name" value="TetR_N"/>
    <property type="match status" value="1"/>
</dbReference>
<dbReference type="Gene3D" id="1.10.10.60">
    <property type="entry name" value="Homeodomain-like"/>
    <property type="match status" value="1"/>
</dbReference>
<gene>
    <name evidence="6" type="ORF">GCM10008090_04190</name>
</gene>
<dbReference type="InterPro" id="IPR009057">
    <property type="entry name" value="Homeodomain-like_sf"/>
</dbReference>
<feature type="DNA-binding region" description="H-T-H motif" evidence="4">
    <location>
        <begin position="35"/>
        <end position="54"/>
    </location>
</feature>
<comment type="caution">
    <text evidence="6">The sequence shown here is derived from an EMBL/GenBank/DDBJ whole genome shotgun (WGS) entry which is preliminary data.</text>
</comment>
<evidence type="ECO:0000313" key="6">
    <source>
        <dbReference type="EMBL" id="GGZ98806.1"/>
    </source>
</evidence>
<dbReference type="SUPFAM" id="SSF48498">
    <property type="entry name" value="Tetracyclin repressor-like, C-terminal domain"/>
    <property type="match status" value="1"/>
</dbReference>
<evidence type="ECO:0000256" key="4">
    <source>
        <dbReference type="PROSITE-ProRule" id="PRU00335"/>
    </source>
</evidence>
<dbReference type="GO" id="GO:0003677">
    <property type="term" value="F:DNA binding"/>
    <property type="evidence" value="ECO:0007669"/>
    <property type="project" value="UniProtKB-UniRule"/>
</dbReference>
<reference evidence="6" key="1">
    <citation type="journal article" date="2014" name="Int. J. Syst. Evol. Microbiol.">
        <title>Complete genome sequence of Corynebacterium casei LMG S-19264T (=DSM 44701T), isolated from a smear-ripened cheese.</title>
        <authorList>
            <consortium name="US DOE Joint Genome Institute (JGI-PGF)"/>
            <person name="Walter F."/>
            <person name="Albersmeier A."/>
            <person name="Kalinowski J."/>
            <person name="Ruckert C."/>
        </authorList>
    </citation>
    <scope>NUCLEOTIDE SEQUENCE</scope>
    <source>
        <strain evidence="6">KCTC 12711</strain>
    </source>
</reference>
<dbReference type="AlphaFoldDB" id="A0A918RIX9"/>
<dbReference type="Pfam" id="PF16925">
    <property type="entry name" value="TetR_C_13"/>
    <property type="match status" value="1"/>
</dbReference>
<accession>A0A918RIX9</accession>
<dbReference type="InterPro" id="IPR011075">
    <property type="entry name" value="TetR_C"/>
</dbReference>
<dbReference type="Gene3D" id="1.10.357.10">
    <property type="entry name" value="Tetracycline Repressor, domain 2"/>
    <property type="match status" value="1"/>
</dbReference>
<dbReference type="PRINTS" id="PR00455">
    <property type="entry name" value="HTHTETR"/>
</dbReference>
<dbReference type="PANTHER" id="PTHR47506">
    <property type="entry name" value="TRANSCRIPTIONAL REGULATORY PROTEIN"/>
    <property type="match status" value="1"/>
</dbReference>